<keyword evidence="3" id="KW-1185">Reference proteome</keyword>
<dbReference type="AlphaFoldDB" id="A0A6A5RBP4"/>
<dbReference type="EMBL" id="ML978991">
    <property type="protein sequence ID" value="KAF1924700.1"/>
    <property type="molecule type" value="Genomic_DNA"/>
</dbReference>
<proteinExistence type="predicted"/>
<dbReference type="GeneID" id="54355245"/>
<evidence type="ECO:0000313" key="2">
    <source>
        <dbReference type="EMBL" id="KAF1924700.1"/>
    </source>
</evidence>
<evidence type="ECO:0000313" key="3">
    <source>
        <dbReference type="Proteomes" id="UP000800082"/>
    </source>
</evidence>
<dbReference type="Proteomes" id="UP000800082">
    <property type="component" value="Unassembled WGS sequence"/>
</dbReference>
<reference evidence="2" key="1">
    <citation type="journal article" date="2020" name="Stud. Mycol.">
        <title>101 Dothideomycetes genomes: a test case for predicting lifestyles and emergence of pathogens.</title>
        <authorList>
            <person name="Haridas S."/>
            <person name="Albert R."/>
            <person name="Binder M."/>
            <person name="Bloem J."/>
            <person name="Labutti K."/>
            <person name="Salamov A."/>
            <person name="Andreopoulos B."/>
            <person name="Baker S."/>
            <person name="Barry K."/>
            <person name="Bills G."/>
            <person name="Bluhm B."/>
            <person name="Cannon C."/>
            <person name="Castanera R."/>
            <person name="Culley D."/>
            <person name="Daum C."/>
            <person name="Ezra D."/>
            <person name="Gonzalez J."/>
            <person name="Henrissat B."/>
            <person name="Kuo A."/>
            <person name="Liang C."/>
            <person name="Lipzen A."/>
            <person name="Lutzoni F."/>
            <person name="Magnuson J."/>
            <person name="Mondo S."/>
            <person name="Nolan M."/>
            <person name="Ohm R."/>
            <person name="Pangilinan J."/>
            <person name="Park H.-J."/>
            <person name="Ramirez L."/>
            <person name="Alfaro M."/>
            <person name="Sun H."/>
            <person name="Tritt A."/>
            <person name="Yoshinaga Y."/>
            <person name="Zwiers L.-H."/>
            <person name="Turgeon B."/>
            <person name="Goodwin S."/>
            <person name="Spatafora J."/>
            <person name="Crous P."/>
            <person name="Grigoriev I."/>
        </authorList>
    </citation>
    <scope>NUCLEOTIDE SEQUENCE</scope>
    <source>
        <strain evidence="2">CBS 183.55</strain>
    </source>
</reference>
<gene>
    <name evidence="2" type="ORF">M421DRAFT_8565</name>
</gene>
<dbReference type="RefSeq" id="XP_033444952.1">
    <property type="nucleotide sequence ID" value="XM_033597578.1"/>
</dbReference>
<evidence type="ECO:0008006" key="4">
    <source>
        <dbReference type="Google" id="ProtNLM"/>
    </source>
</evidence>
<name>A0A6A5RBP4_9PLEO</name>
<protein>
    <recommendedName>
        <fullName evidence="4">Fungal calcium binding protein domain-containing protein</fullName>
    </recommendedName>
</protein>
<dbReference type="OrthoDB" id="3036244at2759"/>
<accession>A0A6A5RBP4</accession>
<dbReference type="Gene3D" id="1.10.1740.120">
    <property type="match status" value="1"/>
</dbReference>
<keyword evidence="1" id="KW-0732">Signal</keyword>
<feature type="chain" id="PRO_5025502684" description="Fungal calcium binding protein domain-containing protein" evidence="1">
    <location>
        <begin position="18"/>
        <end position="107"/>
    </location>
</feature>
<sequence length="107" mass="11219">MKASIIFALATSLLAAANPVVFSRDAETPDTVIANYNAVADDTVSRLTVFGCHMKECVEALSPLLASCAIAAAEEGRNTAKDASCVGKAYQSLAPSKKPAECNHCYH</sequence>
<feature type="signal peptide" evidence="1">
    <location>
        <begin position="1"/>
        <end position="17"/>
    </location>
</feature>
<organism evidence="2 3">
    <name type="scientific">Didymella exigua CBS 183.55</name>
    <dbReference type="NCBI Taxonomy" id="1150837"/>
    <lineage>
        <taxon>Eukaryota</taxon>
        <taxon>Fungi</taxon>
        <taxon>Dikarya</taxon>
        <taxon>Ascomycota</taxon>
        <taxon>Pezizomycotina</taxon>
        <taxon>Dothideomycetes</taxon>
        <taxon>Pleosporomycetidae</taxon>
        <taxon>Pleosporales</taxon>
        <taxon>Pleosporineae</taxon>
        <taxon>Didymellaceae</taxon>
        <taxon>Didymella</taxon>
    </lineage>
</organism>
<evidence type="ECO:0000256" key="1">
    <source>
        <dbReference type="SAM" id="SignalP"/>
    </source>
</evidence>